<dbReference type="AlphaFoldDB" id="A0A9Q0H2F4"/>
<evidence type="ECO:0000256" key="2">
    <source>
        <dbReference type="ARBA" id="ARBA00022737"/>
    </source>
</evidence>
<dbReference type="InterPro" id="IPR002885">
    <property type="entry name" value="PPR_rpt"/>
</dbReference>
<evidence type="ECO:0000256" key="1">
    <source>
        <dbReference type="ARBA" id="ARBA00006643"/>
    </source>
</evidence>
<sequence>MFQKFIKSWSQKNPHHNSILLLLEKCQYLKQFKEIHGYLLKSRFPEDPLSVCPLLSAAAVCGDVAIFSHACSIFNHFPYRNTFLCNTMIRGFIETHSPFQAIFSYLDMLSNGLTANNYTFPPLIKACTILPCSSKKLIGQFVHAHVIKFGLSDDPFILSALIEFYSSVPDMETARILFDGILKRDVVLWTAMIDGYGKSSDLKSARALFEEMPERNAISWSAMMAANSRVSDFEEVLNLFSLMQEANTKPNESVLVSVLTACAHLGALAQGLWVHSYVKRHHLDSNSILATALVDMYSKCGCVEPALLVFEGILNKDVKAWNAIISGVAMNGDAKKSFELFERMNAYGAQPTVVTFVAILTACTHAGFVNEGLLLFEQMSAVYGVEPQLEHYACIVDLLGRAGRLEEAETFIEEKIGGFEGGDANVWGALLGACKIYGNVEIGTKVWKKLTNLRADCGTYVLLYNIFREAGWETEARKVRRSISVEGLKKKPGCSLVEVDGVVYEFLAGDLSHPLATEISEVLDSLSRMANLDVF</sequence>
<comment type="similarity">
    <text evidence="1">Belongs to the PPR family. PCMP-H subfamily.</text>
</comment>
<dbReference type="OrthoDB" id="1863268at2759"/>
<evidence type="ECO:0000313" key="4">
    <source>
        <dbReference type="EMBL" id="KAJ4957974.1"/>
    </source>
</evidence>
<keyword evidence="2" id="KW-0677">Repeat</keyword>
<dbReference type="NCBIfam" id="TIGR00756">
    <property type="entry name" value="PPR"/>
    <property type="match status" value="3"/>
</dbReference>
<gene>
    <name evidence="4" type="ORF">NE237_025085</name>
</gene>
<evidence type="ECO:0008006" key="6">
    <source>
        <dbReference type="Google" id="ProtNLM"/>
    </source>
</evidence>
<keyword evidence="5" id="KW-1185">Reference proteome</keyword>
<dbReference type="InterPro" id="IPR011990">
    <property type="entry name" value="TPR-like_helical_dom_sf"/>
</dbReference>
<accession>A0A9Q0H2F4</accession>
<protein>
    <recommendedName>
        <fullName evidence="6">Pentatricopeptide repeat-containing protein</fullName>
    </recommendedName>
</protein>
<dbReference type="PANTHER" id="PTHR47926">
    <property type="entry name" value="PENTATRICOPEPTIDE REPEAT-CONTAINING PROTEIN"/>
    <property type="match status" value="1"/>
</dbReference>
<dbReference type="Proteomes" id="UP001141806">
    <property type="component" value="Unassembled WGS sequence"/>
</dbReference>
<organism evidence="4 5">
    <name type="scientific">Protea cynaroides</name>
    <dbReference type="NCBI Taxonomy" id="273540"/>
    <lineage>
        <taxon>Eukaryota</taxon>
        <taxon>Viridiplantae</taxon>
        <taxon>Streptophyta</taxon>
        <taxon>Embryophyta</taxon>
        <taxon>Tracheophyta</taxon>
        <taxon>Spermatophyta</taxon>
        <taxon>Magnoliopsida</taxon>
        <taxon>Proteales</taxon>
        <taxon>Proteaceae</taxon>
        <taxon>Protea</taxon>
    </lineage>
</organism>
<comment type="caution">
    <text evidence="4">The sequence shown here is derived from an EMBL/GenBank/DDBJ whole genome shotgun (WGS) entry which is preliminary data.</text>
</comment>
<dbReference type="EMBL" id="JAMYWD010000010">
    <property type="protein sequence ID" value="KAJ4957974.1"/>
    <property type="molecule type" value="Genomic_DNA"/>
</dbReference>
<dbReference type="Gene3D" id="1.25.40.10">
    <property type="entry name" value="Tetratricopeptide repeat domain"/>
    <property type="match status" value="3"/>
</dbReference>
<name>A0A9Q0H2F4_9MAGN</name>
<dbReference type="GO" id="GO:0009451">
    <property type="term" value="P:RNA modification"/>
    <property type="evidence" value="ECO:0007669"/>
    <property type="project" value="InterPro"/>
</dbReference>
<evidence type="ECO:0000313" key="5">
    <source>
        <dbReference type="Proteomes" id="UP001141806"/>
    </source>
</evidence>
<dbReference type="Pfam" id="PF01535">
    <property type="entry name" value="PPR"/>
    <property type="match status" value="2"/>
</dbReference>
<reference evidence="4" key="1">
    <citation type="journal article" date="2023" name="Plant J.">
        <title>The genome of the king protea, Protea cynaroides.</title>
        <authorList>
            <person name="Chang J."/>
            <person name="Duong T.A."/>
            <person name="Schoeman C."/>
            <person name="Ma X."/>
            <person name="Roodt D."/>
            <person name="Barker N."/>
            <person name="Li Z."/>
            <person name="Van de Peer Y."/>
            <person name="Mizrachi E."/>
        </authorList>
    </citation>
    <scope>NUCLEOTIDE SEQUENCE</scope>
    <source>
        <tissue evidence="4">Young leaves</tissue>
    </source>
</reference>
<dbReference type="Pfam" id="PF20430">
    <property type="entry name" value="Eplus_motif"/>
    <property type="match status" value="1"/>
</dbReference>
<dbReference type="GO" id="GO:0003729">
    <property type="term" value="F:mRNA binding"/>
    <property type="evidence" value="ECO:0007669"/>
    <property type="project" value="UniProtKB-ARBA"/>
</dbReference>
<dbReference type="Pfam" id="PF13041">
    <property type="entry name" value="PPR_2"/>
    <property type="match status" value="1"/>
</dbReference>
<dbReference type="InterPro" id="IPR046849">
    <property type="entry name" value="E2_motif"/>
</dbReference>
<evidence type="ECO:0000256" key="3">
    <source>
        <dbReference type="PROSITE-ProRule" id="PRU00708"/>
    </source>
</evidence>
<dbReference type="PANTHER" id="PTHR47926:SF436">
    <property type="entry name" value="PENTATRICOPEPTIDE REPEAT-CONTAINING PROTEIN ELI1, CHLOROPLASTIC-LIKE ISOFORM X2"/>
    <property type="match status" value="1"/>
</dbReference>
<dbReference type="FunFam" id="1.25.40.10:FF:000690">
    <property type="entry name" value="Pentatricopeptide repeat-containing protein"/>
    <property type="match status" value="1"/>
</dbReference>
<feature type="repeat" description="PPR" evidence="3">
    <location>
        <begin position="317"/>
        <end position="351"/>
    </location>
</feature>
<dbReference type="InterPro" id="IPR046848">
    <property type="entry name" value="E_motif"/>
</dbReference>
<feature type="repeat" description="PPR" evidence="3">
    <location>
        <begin position="185"/>
        <end position="219"/>
    </location>
</feature>
<dbReference type="InterPro" id="IPR046960">
    <property type="entry name" value="PPR_At4g14850-like_plant"/>
</dbReference>
<proteinExistence type="inferred from homology"/>
<dbReference type="Pfam" id="PF20431">
    <property type="entry name" value="E_motif"/>
    <property type="match status" value="1"/>
</dbReference>
<dbReference type="FunFam" id="1.25.40.10:FF:000348">
    <property type="entry name" value="Pentatricopeptide repeat-containing protein chloroplastic"/>
    <property type="match status" value="1"/>
</dbReference>
<dbReference type="PROSITE" id="PS51375">
    <property type="entry name" value="PPR"/>
    <property type="match status" value="2"/>
</dbReference>